<dbReference type="Pfam" id="PF00364">
    <property type="entry name" value="Biotin_lipoyl"/>
    <property type="match status" value="1"/>
</dbReference>
<keyword evidence="5 9" id="KW-0276">Fatty acid metabolism</keyword>
<reference evidence="11 12" key="1">
    <citation type="submission" date="2017-12" db="EMBL/GenBank/DDBJ databases">
        <title>The genome sequence of Caulobacter flavus CGMCC1 15093.</title>
        <authorList>
            <person name="Gao J."/>
            <person name="Mao X."/>
            <person name="Sun J."/>
        </authorList>
    </citation>
    <scope>NUCLEOTIDE SEQUENCE [LARGE SCALE GENOMIC DNA]</scope>
    <source>
        <strain evidence="11 12">CGMCC1 15093</strain>
    </source>
</reference>
<dbReference type="UniPathway" id="UPA00094"/>
<evidence type="ECO:0000256" key="5">
    <source>
        <dbReference type="ARBA" id="ARBA00022832"/>
    </source>
</evidence>
<evidence type="ECO:0000313" key="11">
    <source>
        <dbReference type="EMBL" id="PLR06075.1"/>
    </source>
</evidence>
<dbReference type="GO" id="GO:0009317">
    <property type="term" value="C:acetyl-CoA carboxylase complex"/>
    <property type="evidence" value="ECO:0007669"/>
    <property type="project" value="InterPro"/>
</dbReference>
<dbReference type="InterPro" id="IPR050709">
    <property type="entry name" value="Biotin_Carboxyl_Carrier/Decarb"/>
</dbReference>
<feature type="domain" description="Lipoyl-binding" evidence="10">
    <location>
        <begin position="23"/>
        <end position="99"/>
    </location>
</feature>
<evidence type="ECO:0000256" key="3">
    <source>
        <dbReference type="ARBA" id="ARBA00017562"/>
    </source>
</evidence>
<dbReference type="AlphaFoldDB" id="A0A2N5CKS3"/>
<dbReference type="EMBL" id="PJRQ01000055">
    <property type="protein sequence ID" value="PLR06075.1"/>
    <property type="molecule type" value="Genomic_DNA"/>
</dbReference>
<dbReference type="PANTHER" id="PTHR45266">
    <property type="entry name" value="OXALOACETATE DECARBOXYLASE ALPHA CHAIN"/>
    <property type="match status" value="1"/>
</dbReference>
<keyword evidence="8 9" id="KW-0092">Biotin</keyword>
<protein>
    <recommendedName>
        <fullName evidence="3 9">Biotin carboxyl carrier protein of acetyl-CoA carboxylase</fullName>
    </recommendedName>
</protein>
<feature type="non-terminal residue" evidence="11">
    <location>
        <position position="1"/>
    </location>
</feature>
<proteinExistence type="predicted"/>
<dbReference type="InterPro" id="IPR000089">
    <property type="entry name" value="Biotin_lipoyl"/>
</dbReference>
<dbReference type="Gene3D" id="2.40.50.100">
    <property type="match status" value="1"/>
</dbReference>
<accession>A0A2N5CKS3</accession>
<evidence type="ECO:0000256" key="8">
    <source>
        <dbReference type="ARBA" id="ARBA00023267"/>
    </source>
</evidence>
<sequence length="99" mass="9742">APAPAAAPAAEAPAAAAPAAVRGDAVKSPMVGTAYLSPQPGADAFIKVGDTVSAGQTLLIVEAMKTMNPIAAPKAGKIVEILVADAQPVEFGEPLVVIE</sequence>
<evidence type="ECO:0000259" key="10">
    <source>
        <dbReference type="PROSITE" id="PS50968"/>
    </source>
</evidence>
<evidence type="ECO:0000256" key="6">
    <source>
        <dbReference type="ARBA" id="ARBA00023098"/>
    </source>
</evidence>
<evidence type="ECO:0000256" key="4">
    <source>
        <dbReference type="ARBA" id="ARBA00022516"/>
    </source>
</evidence>
<dbReference type="GO" id="GO:0006633">
    <property type="term" value="P:fatty acid biosynthetic process"/>
    <property type="evidence" value="ECO:0007669"/>
    <property type="project" value="UniProtKB-UniPathway"/>
</dbReference>
<organism evidence="11 12">
    <name type="scientific">Caulobacter flavus</name>
    <dbReference type="NCBI Taxonomy" id="1679497"/>
    <lineage>
        <taxon>Bacteria</taxon>
        <taxon>Pseudomonadati</taxon>
        <taxon>Pseudomonadota</taxon>
        <taxon>Alphaproteobacteria</taxon>
        <taxon>Caulobacterales</taxon>
        <taxon>Caulobacteraceae</taxon>
        <taxon>Caulobacter</taxon>
    </lineage>
</organism>
<dbReference type="RefSeq" id="WP_101715891.1">
    <property type="nucleotide sequence ID" value="NZ_PJRQ01000055.1"/>
</dbReference>
<evidence type="ECO:0000256" key="2">
    <source>
        <dbReference type="ARBA" id="ARBA00005194"/>
    </source>
</evidence>
<dbReference type="PROSITE" id="PS00188">
    <property type="entry name" value="BIOTIN"/>
    <property type="match status" value="1"/>
</dbReference>
<dbReference type="PRINTS" id="PR01071">
    <property type="entry name" value="ACOABIOTINCC"/>
</dbReference>
<dbReference type="PROSITE" id="PS50968">
    <property type="entry name" value="BIOTINYL_LIPOYL"/>
    <property type="match status" value="1"/>
</dbReference>
<gene>
    <name evidence="11" type="primary">accB</name>
    <name evidence="11" type="ORF">CFHF_26435</name>
</gene>
<evidence type="ECO:0000256" key="9">
    <source>
        <dbReference type="RuleBase" id="RU364072"/>
    </source>
</evidence>
<comment type="function">
    <text evidence="1 9">This protein is a component of the acetyl coenzyme A carboxylase complex; first, biotin carboxylase catalyzes the carboxylation of the carrier protein and then the transcarboxylase transfers the carboxyl group to form malonyl-CoA.</text>
</comment>
<keyword evidence="6 9" id="KW-0443">Lipid metabolism</keyword>
<comment type="pathway">
    <text evidence="2 9">Lipid metabolism; fatty acid biosynthesis.</text>
</comment>
<dbReference type="CDD" id="cd06850">
    <property type="entry name" value="biotinyl_domain"/>
    <property type="match status" value="1"/>
</dbReference>
<dbReference type="GO" id="GO:0003989">
    <property type="term" value="F:acetyl-CoA carboxylase activity"/>
    <property type="evidence" value="ECO:0007669"/>
    <property type="project" value="InterPro"/>
</dbReference>
<dbReference type="InterPro" id="IPR001249">
    <property type="entry name" value="AcCoA_biotinCC"/>
</dbReference>
<dbReference type="InterPro" id="IPR001882">
    <property type="entry name" value="Biotin_BS"/>
</dbReference>
<dbReference type="SUPFAM" id="SSF51230">
    <property type="entry name" value="Single hybrid motif"/>
    <property type="match status" value="1"/>
</dbReference>
<name>A0A2N5CKS3_9CAUL</name>
<dbReference type="PANTHER" id="PTHR45266:SF3">
    <property type="entry name" value="OXALOACETATE DECARBOXYLASE ALPHA CHAIN"/>
    <property type="match status" value="1"/>
</dbReference>
<keyword evidence="4 9" id="KW-0444">Lipid biosynthesis</keyword>
<keyword evidence="7 9" id="KW-0275">Fatty acid biosynthesis</keyword>
<dbReference type="NCBIfam" id="TIGR00531">
    <property type="entry name" value="BCCP"/>
    <property type="match status" value="1"/>
</dbReference>
<evidence type="ECO:0000313" key="12">
    <source>
        <dbReference type="Proteomes" id="UP000234483"/>
    </source>
</evidence>
<dbReference type="InterPro" id="IPR011053">
    <property type="entry name" value="Single_hybrid_motif"/>
</dbReference>
<dbReference type="Proteomes" id="UP000234483">
    <property type="component" value="Unassembled WGS sequence"/>
</dbReference>
<comment type="caution">
    <text evidence="11">The sequence shown here is derived from an EMBL/GenBank/DDBJ whole genome shotgun (WGS) entry which is preliminary data.</text>
</comment>
<dbReference type="FunFam" id="2.40.50.100:FF:000003">
    <property type="entry name" value="Acetyl-CoA carboxylase biotin carboxyl carrier protein"/>
    <property type="match status" value="1"/>
</dbReference>
<evidence type="ECO:0000256" key="1">
    <source>
        <dbReference type="ARBA" id="ARBA00003761"/>
    </source>
</evidence>
<evidence type="ECO:0000256" key="7">
    <source>
        <dbReference type="ARBA" id="ARBA00023160"/>
    </source>
</evidence>